<dbReference type="EMBL" id="QTSX02007151">
    <property type="protein sequence ID" value="KAJ9050513.1"/>
    <property type="molecule type" value="Genomic_DNA"/>
</dbReference>
<proteinExistence type="predicted"/>
<keyword evidence="2" id="KW-1185">Reference proteome</keyword>
<accession>A0ACC2RKD5</accession>
<protein>
    <submittedName>
        <fullName evidence="1">Translation initiation factor eIF-2B subunit alpha</fullName>
    </submittedName>
</protein>
<name>A0ACC2RKD5_9FUNG</name>
<sequence>MNEKFAILDRLSFVLKSELEFAIPVAAIKVLTEAIDQDNASTMSELMATLDEAIKKLKSAPFCSPVPIAAGCDLFQRFVTRSSPDFTDFSAFKSHIITRGQQFVSKAGSCRSLISNLAVQFIQDNKVVLIHSFSRVVMSALQLALTLNKQFRVYVTESRPSSSGLQAVKTLQDSGVHATLIMDGAVGYIMDQVDLVLVGAEGVVENGGLINQIGTYQIAMIAKACNVPLYCLAESFKFVRLFPLNQKDLPINTPLIMPYISIPDIKGSPQTHTLPDKEQLCSSLMVENPSLDYTPPNYITLLVTDLGVLTPSGVSDELVKLYF</sequence>
<gene>
    <name evidence="1" type="primary">GCN3_1</name>
    <name evidence="1" type="ORF">DSO57_1013753</name>
</gene>
<dbReference type="Proteomes" id="UP001165960">
    <property type="component" value="Unassembled WGS sequence"/>
</dbReference>
<evidence type="ECO:0000313" key="2">
    <source>
        <dbReference type="Proteomes" id="UP001165960"/>
    </source>
</evidence>
<keyword evidence="1" id="KW-0396">Initiation factor</keyword>
<comment type="caution">
    <text evidence="1">The sequence shown here is derived from an EMBL/GenBank/DDBJ whole genome shotgun (WGS) entry which is preliminary data.</text>
</comment>
<keyword evidence="1" id="KW-0648">Protein biosynthesis</keyword>
<evidence type="ECO:0000313" key="1">
    <source>
        <dbReference type="EMBL" id="KAJ9050513.1"/>
    </source>
</evidence>
<reference evidence="1" key="1">
    <citation type="submission" date="2022-04" db="EMBL/GenBank/DDBJ databases">
        <title>Genome of the entomopathogenic fungus Entomophthora muscae.</title>
        <authorList>
            <person name="Elya C."/>
            <person name="Lovett B.R."/>
            <person name="Lee E."/>
            <person name="Macias A.M."/>
            <person name="Hajek A.E."/>
            <person name="De Bivort B.L."/>
            <person name="Kasson M.T."/>
            <person name="De Fine Licht H.H."/>
            <person name="Stajich J.E."/>
        </authorList>
    </citation>
    <scope>NUCLEOTIDE SEQUENCE</scope>
    <source>
        <strain evidence="1">Berkeley</strain>
    </source>
</reference>
<organism evidence="1 2">
    <name type="scientific">Entomophthora muscae</name>
    <dbReference type="NCBI Taxonomy" id="34485"/>
    <lineage>
        <taxon>Eukaryota</taxon>
        <taxon>Fungi</taxon>
        <taxon>Fungi incertae sedis</taxon>
        <taxon>Zoopagomycota</taxon>
        <taxon>Entomophthoromycotina</taxon>
        <taxon>Entomophthoromycetes</taxon>
        <taxon>Entomophthorales</taxon>
        <taxon>Entomophthoraceae</taxon>
        <taxon>Entomophthora</taxon>
    </lineage>
</organism>